<comment type="caution">
    <text evidence="1">The sequence shown here is derived from an EMBL/GenBank/DDBJ whole genome shotgun (WGS) entry which is preliminary data.</text>
</comment>
<sequence length="153" mass="17323">MLSIIEILIIAKTVFLPADFTVNYAKTFTSLFHLVDSSQNSCLPIPDQSPLPSPLSSREVQFVQYKALGKVKVESSFIRINGKEEFNSREDSIANERLRIYREGKVLYESKSIPESTYAYGIGFYLHDIDLDGEPEVIVLGDRKTYGSISIRH</sequence>
<proteinExistence type="predicted"/>
<evidence type="ECO:0000313" key="2">
    <source>
        <dbReference type="Proteomes" id="UP001152872"/>
    </source>
</evidence>
<protein>
    <submittedName>
        <fullName evidence="1">Uncharacterized protein</fullName>
    </submittedName>
</protein>
<accession>A0A9X4MK97</accession>
<dbReference type="AlphaFoldDB" id="A0A9X4MK97"/>
<evidence type="ECO:0000313" key="1">
    <source>
        <dbReference type="EMBL" id="MDG3497469.1"/>
    </source>
</evidence>
<dbReference type="EMBL" id="VBTY01000383">
    <property type="protein sequence ID" value="MDG3497469.1"/>
    <property type="molecule type" value="Genomic_DNA"/>
</dbReference>
<dbReference type="Proteomes" id="UP001152872">
    <property type="component" value="Unassembled WGS sequence"/>
</dbReference>
<organism evidence="1 2">
    <name type="scientific">Pseudanabaena catenata USMAC16</name>
    <dbReference type="NCBI Taxonomy" id="1855837"/>
    <lineage>
        <taxon>Bacteria</taxon>
        <taxon>Bacillati</taxon>
        <taxon>Cyanobacteriota</taxon>
        <taxon>Cyanophyceae</taxon>
        <taxon>Pseudanabaenales</taxon>
        <taxon>Pseudanabaenaceae</taxon>
        <taxon>Pseudanabaena</taxon>
    </lineage>
</organism>
<reference evidence="1" key="1">
    <citation type="submission" date="2019-05" db="EMBL/GenBank/DDBJ databases">
        <title>Whole genome sequencing of Pseudanabaena catenata USMAC16.</title>
        <authorList>
            <person name="Khan Z."/>
            <person name="Omar W.M."/>
            <person name="Convey P."/>
            <person name="Merican F."/>
            <person name="Najimudin N."/>
        </authorList>
    </citation>
    <scope>NUCLEOTIDE SEQUENCE</scope>
    <source>
        <strain evidence="1">USMAC16</strain>
    </source>
</reference>
<keyword evidence="2" id="KW-1185">Reference proteome</keyword>
<name>A0A9X4MK97_9CYAN</name>
<gene>
    <name evidence="1" type="ORF">FEV09_23375</name>
</gene>
<dbReference type="RefSeq" id="WP_009629709.1">
    <property type="nucleotide sequence ID" value="NZ_VBTY01000383.1"/>
</dbReference>